<evidence type="ECO:0000256" key="1">
    <source>
        <dbReference type="ARBA" id="ARBA00009431"/>
    </source>
</evidence>
<dbReference type="InterPro" id="IPR001563">
    <property type="entry name" value="Peptidase_S10"/>
</dbReference>
<evidence type="ECO:0000256" key="2">
    <source>
        <dbReference type="ARBA" id="ARBA00022645"/>
    </source>
</evidence>
<organism evidence="6 7">
    <name type="scientific">Parascaris equorum</name>
    <name type="common">Equine roundworm</name>
    <dbReference type="NCBI Taxonomy" id="6256"/>
    <lineage>
        <taxon>Eukaryota</taxon>
        <taxon>Metazoa</taxon>
        <taxon>Ecdysozoa</taxon>
        <taxon>Nematoda</taxon>
        <taxon>Chromadorea</taxon>
        <taxon>Rhabditida</taxon>
        <taxon>Spirurina</taxon>
        <taxon>Ascaridomorpha</taxon>
        <taxon>Ascaridoidea</taxon>
        <taxon>Ascarididae</taxon>
        <taxon>Parascaris</taxon>
    </lineage>
</organism>
<evidence type="ECO:0000313" key="7">
    <source>
        <dbReference type="WBParaSite" id="PEQ_0000564701-mRNA-1"/>
    </source>
</evidence>
<dbReference type="GO" id="GO:0004185">
    <property type="term" value="F:serine-type carboxypeptidase activity"/>
    <property type="evidence" value="ECO:0007669"/>
    <property type="project" value="InterPro"/>
</dbReference>
<evidence type="ECO:0000256" key="4">
    <source>
        <dbReference type="ARBA" id="ARBA00022801"/>
    </source>
</evidence>
<dbReference type="GO" id="GO:0006508">
    <property type="term" value="P:proteolysis"/>
    <property type="evidence" value="ECO:0007669"/>
    <property type="project" value="UniProtKB-KW"/>
</dbReference>
<evidence type="ECO:0000256" key="3">
    <source>
        <dbReference type="ARBA" id="ARBA00022670"/>
    </source>
</evidence>
<comment type="similarity">
    <text evidence="1">Belongs to the peptidase S10 family.</text>
</comment>
<name>A0A914RLH1_PAREQ</name>
<evidence type="ECO:0000313" key="6">
    <source>
        <dbReference type="Proteomes" id="UP000887564"/>
    </source>
</evidence>
<dbReference type="Pfam" id="PF00450">
    <property type="entry name" value="Peptidase_S10"/>
    <property type="match status" value="1"/>
</dbReference>
<dbReference type="PANTHER" id="PTHR11802:SF113">
    <property type="entry name" value="SERINE CARBOXYPEPTIDASE CTSA-4.1"/>
    <property type="match status" value="1"/>
</dbReference>
<dbReference type="Gene3D" id="3.40.50.1820">
    <property type="entry name" value="alpha/beta hydrolase"/>
    <property type="match status" value="1"/>
</dbReference>
<dbReference type="SUPFAM" id="SSF53474">
    <property type="entry name" value="alpha/beta-Hydrolases"/>
    <property type="match status" value="1"/>
</dbReference>
<accession>A0A914RLH1</accession>
<dbReference type="WBParaSite" id="PEQ_0000564701-mRNA-1">
    <property type="protein sequence ID" value="PEQ_0000564701-mRNA-1"/>
    <property type="gene ID" value="PEQ_0000564701"/>
</dbReference>
<proteinExistence type="inferred from homology"/>
<keyword evidence="6" id="KW-1185">Reference proteome</keyword>
<dbReference type="PANTHER" id="PTHR11802">
    <property type="entry name" value="SERINE PROTEASE FAMILY S10 SERINE CARBOXYPEPTIDASE"/>
    <property type="match status" value="1"/>
</dbReference>
<sequence length="121" mass="13380">MIRRNAYDKKGAVDIKRLAESQGNPTTDPLLLWLNGGPGCSSLGGAFEELGPFHMNRDGHSLHENIYAWNKNANLLFLESPAGVGFSYLTTNVNAFDARGDDATAGYTYTFLEVMFRTTWT</sequence>
<keyword evidence="4" id="KW-0378">Hydrolase</keyword>
<protein>
    <submittedName>
        <fullName evidence="7">Serine carboxypeptidase</fullName>
    </submittedName>
</protein>
<reference evidence="7" key="1">
    <citation type="submission" date="2022-11" db="UniProtKB">
        <authorList>
            <consortium name="WormBaseParasite"/>
        </authorList>
    </citation>
    <scope>IDENTIFICATION</scope>
</reference>
<keyword evidence="3" id="KW-0645">Protease</keyword>
<keyword evidence="5" id="KW-0325">Glycoprotein</keyword>
<dbReference type="InterPro" id="IPR029058">
    <property type="entry name" value="AB_hydrolase_fold"/>
</dbReference>
<dbReference type="PRINTS" id="PR00724">
    <property type="entry name" value="CRBOXYPTASEC"/>
</dbReference>
<keyword evidence="2" id="KW-0121">Carboxypeptidase</keyword>
<dbReference type="Proteomes" id="UP000887564">
    <property type="component" value="Unplaced"/>
</dbReference>
<evidence type="ECO:0000256" key="5">
    <source>
        <dbReference type="ARBA" id="ARBA00023180"/>
    </source>
</evidence>
<dbReference type="AlphaFoldDB" id="A0A914RLH1"/>